<dbReference type="EMBL" id="JAINUG010000026">
    <property type="protein sequence ID" value="KAJ8410623.1"/>
    <property type="molecule type" value="Genomic_DNA"/>
</dbReference>
<dbReference type="GO" id="GO:0046983">
    <property type="term" value="F:protein dimerization activity"/>
    <property type="evidence" value="ECO:0007669"/>
    <property type="project" value="InterPro"/>
</dbReference>
<name>A0AAD7WVM1_9TELE</name>
<proteinExistence type="predicted"/>
<feature type="domain" description="HAT C-terminal dimerisation" evidence="2">
    <location>
        <begin position="197"/>
        <end position="275"/>
    </location>
</feature>
<organism evidence="3 4">
    <name type="scientific">Aldrovandia affinis</name>
    <dbReference type="NCBI Taxonomy" id="143900"/>
    <lineage>
        <taxon>Eukaryota</taxon>
        <taxon>Metazoa</taxon>
        <taxon>Chordata</taxon>
        <taxon>Craniata</taxon>
        <taxon>Vertebrata</taxon>
        <taxon>Euteleostomi</taxon>
        <taxon>Actinopterygii</taxon>
        <taxon>Neopterygii</taxon>
        <taxon>Teleostei</taxon>
        <taxon>Notacanthiformes</taxon>
        <taxon>Halosauridae</taxon>
        <taxon>Aldrovandia</taxon>
    </lineage>
</organism>
<dbReference type="PANTHER" id="PTHR46481:SF9">
    <property type="entry name" value="ZINC FINGER BED DOMAIN-CONTAINING PROTEIN 1-LIKE"/>
    <property type="match status" value="1"/>
</dbReference>
<feature type="region of interest" description="Disordered" evidence="1">
    <location>
        <begin position="143"/>
        <end position="164"/>
    </location>
</feature>
<reference evidence="3" key="1">
    <citation type="journal article" date="2023" name="Science">
        <title>Genome structures resolve the early diversification of teleost fishes.</title>
        <authorList>
            <person name="Parey E."/>
            <person name="Louis A."/>
            <person name="Montfort J."/>
            <person name="Bouchez O."/>
            <person name="Roques C."/>
            <person name="Iampietro C."/>
            <person name="Lluch J."/>
            <person name="Castinel A."/>
            <person name="Donnadieu C."/>
            <person name="Desvignes T."/>
            <person name="Floi Bucao C."/>
            <person name="Jouanno E."/>
            <person name="Wen M."/>
            <person name="Mejri S."/>
            <person name="Dirks R."/>
            <person name="Jansen H."/>
            <person name="Henkel C."/>
            <person name="Chen W.J."/>
            <person name="Zahm M."/>
            <person name="Cabau C."/>
            <person name="Klopp C."/>
            <person name="Thompson A.W."/>
            <person name="Robinson-Rechavi M."/>
            <person name="Braasch I."/>
            <person name="Lecointre G."/>
            <person name="Bobe J."/>
            <person name="Postlethwait J.H."/>
            <person name="Berthelot C."/>
            <person name="Roest Crollius H."/>
            <person name="Guiguen Y."/>
        </authorList>
    </citation>
    <scope>NUCLEOTIDE SEQUENCE</scope>
    <source>
        <strain evidence="3">NC1722</strain>
    </source>
</reference>
<gene>
    <name evidence="3" type="ORF">AAFF_G00195270</name>
</gene>
<dbReference type="Pfam" id="PF05699">
    <property type="entry name" value="Dimer_Tnp_hAT"/>
    <property type="match status" value="1"/>
</dbReference>
<dbReference type="AlphaFoldDB" id="A0AAD7WVM1"/>
<evidence type="ECO:0000256" key="1">
    <source>
        <dbReference type="SAM" id="MobiDB-lite"/>
    </source>
</evidence>
<evidence type="ECO:0000313" key="3">
    <source>
        <dbReference type="EMBL" id="KAJ8410623.1"/>
    </source>
</evidence>
<comment type="caution">
    <text evidence="3">The sequence shown here is derived from an EMBL/GenBank/DDBJ whole genome shotgun (WGS) entry which is preliminary data.</text>
</comment>
<protein>
    <recommendedName>
        <fullName evidence="2">HAT C-terminal dimerisation domain-containing protein</fullName>
    </recommendedName>
</protein>
<sequence>MIVAAELTGFLHVKCYAHTLNLASQRALKLPAVARLLGRVRRLTGYFHRSATGLHALEKKQKLLELLERRLITDVSTRWNSAYDMVERFLEQQPAITAALLSPKVRKCEKEINTFTESDISNAEELVKTMKPVKEGVVRLEQEELSEDETAEEEEAPQGPPPAKRTCALADLLGDTFGVVREAPEKSFFDQAEEEIKKYTEAAPLPLSGNPLDWWKGHHSEYPLLAKLAKRYLCVPGTSVSAERVFSNAGDIVTAQRSNLTPEHVDQLLFLHKNLNIPKH</sequence>
<dbReference type="PANTHER" id="PTHR46481">
    <property type="entry name" value="ZINC FINGER BED DOMAIN-CONTAINING PROTEIN 4"/>
    <property type="match status" value="1"/>
</dbReference>
<dbReference type="InterPro" id="IPR012337">
    <property type="entry name" value="RNaseH-like_sf"/>
</dbReference>
<evidence type="ECO:0000259" key="2">
    <source>
        <dbReference type="Pfam" id="PF05699"/>
    </source>
</evidence>
<evidence type="ECO:0000313" key="4">
    <source>
        <dbReference type="Proteomes" id="UP001221898"/>
    </source>
</evidence>
<dbReference type="InterPro" id="IPR052035">
    <property type="entry name" value="ZnF_BED_domain_contain"/>
</dbReference>
<dbReference type="SUPFAM" id="SSF53098">
    <property type="entry name" value="Ribonuclease H-like"/>
    <property type="match status" value="1"/>
</dbReference>
<feature type="compositionally biased region" description="Acidic residues" evidence="1">
    <location>
        <begin position="143"/>
        <end position="156"/>
    </location>
</feature>
<dbReference type="Proteomes" id="UP001221898">
    <property type="component" value="Unassembled WGS sequence"/>
</dbReference>
<dbReference type="InterPro" id="IPR008906">
    <property type="entry name" value="HATC_C_dom"/>
</dbReference>
<accession>A0AAD7WVM1</accession>
<keyword evidence="4" id="KW-1185">Reference proteome</keyword>